<name>A0A067R7Q0_ZOONE</name>
<feature type="transmembrane region" description="Helical" evidence="1">
    <location>
        <begin position="37"/>
        <end position="62"/>
    </location>
</feature>
<gene>
    <name evidence="2" type="ORF">L798_06203</name>
</gene>
<organism evidence="2 3">
    <name type="scientific">Zootermopsis nevadensis</name>
    <name type="common">Dampwood termite</name>
    <dbReference type="NCBI Taxonomy" id="136037"/>
    <lineage>
        <taxon>Eukaryota</taxon>
        <taxon>Metazoa</taxon>
        <taxon>Ecdysozoa</taxon>
        <taxon>Arthropoda</taxon>
        <taxon>Hexapoda</taxon>
        <taxon>Insecta</taxon>
        <taxon>Pterygota</taxon>
        <taxon>Neoptera</taxon>
        <taxon>Polyneoptera</taxon>
        <taxon>Dictyoptera</taxon>
        <taxon>Blattodea</taxon>
        <taxon>Blattoidea</taxon>
        <taxon>Termitoidae</taxon>
        <taxon>Termopsidae</taxon>
        <taxon>Zootermopsis</taxon>
    </lineage>
</organism>
<reference evidence="2 3" key="1">
    <citation type="journal article" date="2014" name="Nat. Commun.">
        <title>Molecular traces of alternative social organization in a termite genome.</title>
        <authorList>
            <person name="Terrapon N."/>
            <person name="Li C."/>
            <person name="Robertson H.M."/>
            <person name="Ji L."/>
            <person name="Meng X."/>
            <person name="Booth W."/>
            <person name="Chen Z."/>
            <person name="Childers C.P."/>
            <person name="Glastad K.M."/>
            <person name="Gokhale K."/>
            <person name="Gowin J."/>
            <person name="Gronenberg W."/>
            <person name="Hermansen R.A."/>
            <person name="Hu H."/>
            <person name="Hunt B.G."/>
            <person name="Huylmans A.K."/>
            <person name="Khalil S.M."/>
            <person name="Mitchell R.D."/>
            <person name="Munoz-Torres M.C."/>
            <person name="Mustard J.A."/>
            <person name="Pan H."/>
            <person name="Reese J.T."/>
            <person name="Scharf M.E."/>
            <person name="Sun F."/>
            <person name="Vogel H."/>
            <person name="Xiao J."/>
            <person name="Yang W."/>
            <person name="Yang Z."/>
            <person name="Yang Z."/>
            <person name="Zhou J."/>
            <person name="Zhu J."/>
            <person name="Brent C.S."/>
            <person name="Elsik C.G."/>
            <person name="Goodisman M.A."/>
            <person name="Liberles D.A."/>
            <person name="Roe R.M."/>
            <person name="Vargo E.L."/>
            <person name="Vilcinskas A."/>
            <person name="Wang J."/>
            <person name="Bornberg-Bauer E."/>
            <person name="Korb J."/>
            <person name="Zhang G."/>
            <person name="Liebig J."/>
        </authorList>
    </citation>
    <scope>NUCLEOTIDE SEQUENCE [LARGE SCALE GENOMIC DNA]</scope>
    <source>
        <tissue evidence="2">Whole organism</tissue>
    </source>
</reference>
<proteinExistence type="predicted"/>
<accession>A0A067R7Q0</accession>
<evidence type="ECO:0000256" key="1">
    <source>
        <dbReference type="SAM" id="Phobius"/>
    </source>
</evidence>
<keyword evidence="1" id="KW-0472">Membrane</keyword>
<protein>
    <submittedName>
        <fullName evidence="2">Uncharacterized protein</fullName>
    </submittedName>
</protein>
<evidence type="ECO:0000313" key="3">
    <source>
        <dbReference type="Proteomes" id="UP000027135"/>
    </source>
</evidence>
<dbReference type="InParanoid" id="A0A067R7Q0"/>
<dbReference type="AlphaFoldDB" id="A0A067R7Q0"/>
<keyword evidence="1" id="KW-1133">Transmembrane helix</keyword>
<dbReference type="EMBL" id="KK852651">
    <property type="protein sequence ID" value="KDR19429.1"/>
    <property type="molecule type" value="Genomic_DNA"/>
</dbReference>
<sequence>MARERQRWFEVKPLCDSPEPPAGTSFISIALDDICPVLYLIAFGLVCSCVMLPFECIVHYCIKLYRQKYGRKQKPHYKWIARQKVMRMMYDTESQQQTTVWWISRAWQKFRHRLANAPFPFIH</sequence>
<keyword evidence="1" id="KW-0812">Transmembrane</keyword>
<dbReference type="Proteomes" id="UP000027135">
    <property type="component" value="Unassembled WGS sequence"/>
</dbReference>
<evidence type="ECO:0000313" key="2">
    <source>
        <dbReference type="EMBL" id="KDR19429.1"/>
    </source>
</evidence>
<keyword evidence="3" id="KW-1185">Reference proteome</keyword>